<feature type="region of interest" description="Disordered" evidence="1">
    <location>
        <begin position="630"/>
        <end position="652"/>
    </location>
</feature>
<dbReference type="AlphaFoldDB" id="A0A226GSR8"/>
<gene>
    <name evidence="2" type="ORF">B0A66_20760</name>
</gene>
<evidence type="ECO:0000313" key="2">
    <source>
        <dbReference type="EMBL" id="OXA84588.1"/>
    </source>
</evidence>
<dbReference type="OrthoDB" id="719419at2"/>
<feature type="region of interest" description="Disordered" evidence="1">
    <location>
        <begin position="707"/>
        <end position="729"/>
    </location>
</feature>
<keyword evidence="3" id="KW-1185">Reference proteome</keyword>
<dbReference type="EMBL" id="MUGW01000058">
    <property type="protein sequence ID" value="OXA84588.1"/>
    <property type="molecule type" value="Genomic_DNA"/>
</dbReference>
<feature type="compositionally biased region" description="Basic residues" evidence="1">
    <location>
        <begin position="630"/>
        <end position="644"/>
    </location>
</feature>
<comment type="caution">
    <text evidence="2">The sequence shown here is derived from an EMBL/GenBank/DDBJ whole genome shotgun (WGS) entry which is preliminary data.</text>
</comment>
<sequence length="988" mass="111318">MSKLKLKVNPGINDIYNPNNSYIKIENSKSNVKDKSGNNNPIVHAVIENWNELTEAEKKDTVWIWNLVEQKLSFLDSDYNKFIGKGYSGGIFQLPTVYSGNAVAWLEPYIHGVTSPTGSPRNGLFVSGKTTPKVVGYEWREYSSGNNGAIIKGDIKYGETIQLHIYTEGLYGDEIQIDLYDVQFKDEDLPLFEKDNGVYQNVPRPKKEINKENAPISHKTLTREVKVHDDLQDRVIDCELYILNITDENNIKTTKKSVQKCVVDIYVDPIWAFFVNKEKNNSQGTDNSIEMKAYIYTAVNNQYLRINNTDNQPLVKILGKTNEKTALEPEGNKVVVAGTIETNIANFLPCRFSRAVGKYARGEETVEIEIYNIQNNLNLTKLVFPLVAGIKEARKDFTIELEGLQTKECIFADDPEKTHTGHVIDISKIEKLIENGKGKRSEKWRAAEYKSNSVSKENPNVEAENHGSDESTITNNFKFINGISSLKAQSSFKVLEEHKPFVLQPPTDEKLELQVGYDFSHGNTISPIKGLLATLWPNNENLAQRYPVNLHTCCPNIPLDIMVYPDTKWTLQLAFNYDGEEFNKLRDIYHDKWKLKELEAKDDLKKIKGQSQNLDDDEKKKRKKLREAKAKAKKAKAKAKRKQSYRSQASHMMSKTTNVGLIDCEFSLMCEFDRPHQALELSSGMPEITDFLKKVGDVKDLIESIFNGKNDNTTKNSPKGNSTTSARSKRLKDNLKLKNAKKKEKSNWSYEFIPPSVGVSVSWYADPPKDLYTPVMGTMIEGAIDLDPLFGFEIKYDAYQLLYKINHPAVLAVVATLDILDEALGDDFNINLDLIITSEISGSLKGTINTAEGSKYTERLMKDDDDSPCKLGGKVLIKLVGDVNGNFGNTIFGFIKRTAYAKLEAEIMSGISIECVTKADKDGIYIEPEIKFEGFVLSAKVDAGIVDPPVDDTELSEADGLHYTAEGRIVILDPYEWQTGWKLPLLSI</sequence>
<organism evidence="2 3">
    <name type="scientific">Flavobacterium hercynium</name>
    <dbReference type="NCBI Taxonomy" id="387094"/>
    <lineage>
        <taxon>Bacteria</taxon>
        <taxon>Pseudomonadati</taxon>
        <taxon>Bacteroidota</taxon>
        <taxon>Flavobacteriia</taxon>
        <taxon>Flavobacteriales</taxon>
        <taxon>Flavobacteriaceae</taxon>
        <taxon>Flavobacterium</taxon>
    </lineage>
</organism>
<reference evidence="2 3" key="1">
    <citation type="submission" date="2016-11" db="EMBL/GenBank/DDBJ databases">
        <title>Whole genomes of Flavobacteriaceae.</title>
        <authorList>
            <person name="Stine C."/>
            <person name="Li C."/>
            <person name="Tadesse D."/>
        </authorList>
    </citation>
    <scope>NUCLEOTIDE SEQUENCE [LARGE SCALE GENOMIC DNA]</scope>
    <source>
        <strain evidence="2 3">DSM 18292</strain>
    </source>
</reference>
<evidence type="ECO:0000313" key="3">
    <source>
        <dbReference type="Proteomes" id="UP000198345"/>
    </source>
</evidence>
<evidence type="ECO:0000256" key="1">
    <source>
        <dbReference type="SAM" id="MobiDB-lite"/>
    </source>
</evidence>
<name>A0A226GSR8_9FLAO</name>
<dbReference type="RefSeq" id="WP_089051766.1">
    <property type="nucleotide sequence ID" value="NZ_FXTV01000004.1"/>
</dbReference>
<dbReference type="Proteomes" id="UP000198345">
    <property type="component" value="Unassembled WGS sequence"/>
</dbReference>
<protein>
    <submittedName>
        <fullName evidence="2">Uncharacterized protein</fullName>
    </submittedName>
</protein>
<feature type="compositionally biased region" description="Polar residues" evidence="1">
    <location>
        <begin position="707"/>
        <end position="726"/>
    </location>
</feature>
<proteinExistence type="predicted"/>
<accession>A0A226GSR8</accession>